<dbReference type="Pfam" id="PF13193">
    <property type="entry name" value="AMP-binding_C"/>
    <property type="match status" value="3"/>
</dbReference>
<dbReference type="SUPFAM" id="SSF52777">
    <property type="entry name" value="CoA-dependent acyltransferases"/>
    <property type="match status" value="10"/>
</dbReference>
<dbReference type="InterPro" id="IPR020806">
    <property type="entry name" value="PKS_PP-bd"/>
</dbReference>
<dbReference type="NCBIfam" id="TIGR01733">
    <property type="entry name" value="AA-adenyl-dom"/>
    <property type="match status" value="3"/>
</dbReference>
<dbReference type="Pfam" id="PF00501">
    <property type="entry name" value="AMP-binding"/>
    <property type="match status" value="3"/>
</dbReference>
<dbReference type="Gene3D" id="3.30.300.30">
    <property type="match status" value="3"/>
</dbReference>
<dbReference type="CDD" id="cd12116">
    <property type="entry name" value="A_NRPS_Ta1_like"/>
    <property type="match status" value="1"/>
</dbReference>
<dbReference type="RefSeq" id="WP_386368383.1">
    <property type="nucleotide sequence ID" value="NZ_JBHTEE010000001.1"/>
</dbReference>
<feature type="domain" description="Carrier" evidence="7">
    <location>
        <begin position="3605"/>
        <end position="3681"/>
    </location>
</feature>
<dbReference type="SUPFAM" id="SSF47336">
    <property type="entry name" value="ACP-like"/>
    <property type="match status" value="3"/>
</dbReference>
<gene>
    <name evidence="8" type="ORF">ACFQVD_03585</name>
</gene>
<dbReference type="Pfam" id="PF00550">
    <property type="entry name" value="PP-binding"/>
    <property type="match status" value="3"/>
</dbReference>
<dbReference type="InterPro" id="IPR009081">
    <property type="entry name" value="PP-bd_ACP"/>
</dbReference>
<dbReference type="NCBIfam" id="TIGR01720">
    <property type="entry name" value="NRPS-para261"/>
    <property type="match status" value="1"/>
</dbReference>
<dbReference type="Gene3D" id="3.40.50.980">
    <property type="match status" value="6"/>
</dbReference>
<keyword evidence="9" id="KW-1185">Reference proteome</keyword>
<evidence type="ECO:0000256" key="2">
    <source>
        <dbReference type="ARBA" id="ARBA00022450"/>
    </source>
</evidence>
<evidence type="ECO:0000313" key="9">
    <source>
        <dbReference type="Proteomes" id="UP001596514"/>
    </source>
</evidence>
<dbReference type="Gene3D" id="3.30.559.10">
    <property type="entry name" value="Chloramphenicol acetyltransferase-like domain"/>
    <property type="match status" value="5"/>
</dbReference>
<dbReference type="Gene3D" id="1.10.1200.10">
    <property type="entry name" value="ACP-like"/>
    <property type="match status" value="3"/>
</dbReference>
<name>A0ABW2SSA9_9ACTN</name>
<evidence type="ECO:0000256" key="6">
    <source>
        <dbReference type="SAM" id="MobiDB-lite"/>
    </source>
</evidence>
<dbReference type="InterPro" id="IPR023213">
    <property type="entry name" value="CAT-like_dom_sf"/>
</dbReference>
<dbReference type="CDD" id="cd17652">
    <property type="entry name" value="A_NRPS_CmdD_like"/>
    <property type="match status" value="1"/>
</dbReference>
<feature type="region of interest" description="Disordered" evidence="6">
    <location>
        <begin position="3894"/>
        <end position="3916"/>
    </location>
</feature>
<dbReference type="Pfam" id="PF00668">
    <property type="entry name" value="Condensation"/>
    <property type="match status" value="5"/>
</dbReference>
<evidence type="ECO:0000256" key="4">
    <source>
        <dbReference type="ARBA" id="ARBA00022737"/>
    </source>
</evidence>
<dbReference type="InterPro" id="IPR006162">
    <property type="entry name" value="Ppantetheine_attach_site"/>
</dbReference>
<dbReference type="PROSITE" id="PS00455">
    <property type="entry name" value="AMP_BINDING"/>
    <property type="match status" value="2"/>
</dbReference>
<evidence type="ECO:0000256" key="5">
    <source>
        <dbReference type="ARBA" id="ARBA00023194"/>
    </source>
</evidence>
<keyword evidence="3" id="KW-0597">Phosphoprotein</keyword>
<dbReference type="InterPro" id="IPR045851">
    <property type="entry name" value="AMP-bd_C_sf"/>
</dbReference>
<evidence type="ECO:0000256" key="1">
    <source>
        <dbReference type="ARBA" id="ARBA00001957"/>
    </source>
</evidence>
<dbReference type="InterPro" id="IPR010071">
    <property type="entry name" value="AA_adenyl_dom"/>
</dbReference>
<dbReference type="Proteomes" id="UP001596514">
    <property type="component" value="Unassembled WGS sequence"/>
</dbReference>
<keyword evidence="4" id="KW-0677">Repeat</keyword>
<reference evidence="9" key="1">
    <citation type="journal article" date="2019" name="Int. J. Syst. Evol. Microbiol.">
        <title>The Global Catalogue of Microorganisms (GCM) 10K type strain sequencing project: providing services to taxonomists for standard genome sequencing and annotation.</title>
        <authorList>
            <consortium name="The Broad Institute Genomics Platform"/>
            <consortium name="The Broad Institute Genome Sequencing Center for Infectious Disease"/>
            <person name="Wu L."/>
            <person name="Ma J."/>
        </authorList>
    </citation>
    <scope>NUCLEOTIDE SEQUENCE [LARGE SCALE GENOMIC DNA]</scope>
    <source>
        <strain evidence="9">JCM 10083</strain>
    </source>
</reference>
<dbReference type="Gene3D" id="3.30.559.30">
    <property type="entry name" value="Nonribosomal peptide synthetase, condensation domain"/>
    <property type="match status" value="5"/>
</dbReference>
<dbReference type="SUPFAM" id="SSF56801">
    <property type="entry name" value="Acetyl-CoA synthetase-like"/>
    <property type="match status" value="3"/>
</dbReference>
<organism evidence="8 9">
    <name type="scientific">Streptosporangium amethystogenes subsp. fukuiense</name>
    <dbReference type="NCBI Taxonomy" id="698418"/>
    <lineage>
        <taxon>Bacteria</taxon>
        <taxon>Bacillati</taxon>
        <taxon>Actinomycetota</taxon>
        <taxon>Actinomycetes</taxon>
        <taxon>Streptosporangiales</taxon>
        <taxon>Streptosporangiaceae</taxon>
        <taxon>Streptosporangium</taxon>
    </lineage>
</organism>
<protein>
    <submittedName>
        <fullName evidence="8">Amino acid adenylation domain-containing protein</fullName>
    </submittedName>
</protein>
<comment type="cofactor">
    <cofactor evidence="1">
        <name>pantetheine 4'-phosphate</name>
        <dbReference type="ChEBI" id="CHEBI:47942"/>
    </cofactor>
</comment>
<keyword evidence="5" id="KW-0045">Antibiotic biosynthesis</keyword>
<dbReference type="InterPro" id="IPR001242">
    <property type="entry name" value="Condensation_dom"/>
</dbReference>
<feature type="compositionally biased region" description="Pro residues" evidence="6">
    <location>
        <begin position="3896"/>
        <end position="3910"/>
    </location>
</feature>
<dbReference type="CDD" id="cd19531">
    <property type="entry name" value="LCL_NRPS-like"/>
    <property type="match status" value="2"/>
</dbReference>
<dbReference type="PROSITE" id="PS00012">
    <property type="entry name" value="PHOSPHOPANTETHEINE"/>
    <property type="match status" value="3"/>
</dbReference>
<evidence type="ECO:0000259" key="7">
    <source>
        <dbReference type="PROSITE" id="PS50075"/>
    </source>
</evidence>
<dbReference type="CDD" id="cd19534">
    <property type="entry name" value="E_NRPS"/>
    <property type="match status" value="1"/>
</dbReference>
<dbReference type="EMBL" id="JBHTEE010000001">
    <property type="protein sequence ID" value="MFC7599190.1"/>
    <property type="molecule type" value="Genomic_DNA"/>
</dbReference>
<proteinExistence type="predicted"/>
<dbReference type="InterPro" id="IPR020845">
    <property type="entry name" value="AMP-binding_CS"/>
</dbReference>
<dbReference type="InterPro" id="IPR025110">
    <property type="entry name" value="AMP-bd_C"/>
</dbReference>
<dbReference type="Gene3D" id="2.30.38.10">
    <property type="entry name" value="Luciferase, Domain 3"/>
    <property type="match status" value="3"/>
</dbReference>
<dbReference type="CDD" id="cd19543">
    <property type="entry name" value="DCL_NRPS"/>
    <property type="match status" value="1"/>
</dbReference>
<dbReference type="PANTHER" id="PTHR45527">
    <property type="entry name" value="NONRIBOSOMAL PEPTIDE SYNTHETASE"/>
    <property type="match status" value="1"/>
</dbReference>
<dbReference type="PANTHER" id="PTHR45527:SF1">
    <property type="entry name" value="FATTY ACID SYNTHASE"/>
    <property type="match status" value="1"/>
</dbReference>
<evidence type="ECO:0000313" key="8">
    <source>
        <dbReference type="EMBL" id="MFC7599190.1"/>
    </source>
</evidence>
<dbReference type="SMART" id="SM01294">
    <property type="entry name" value="PKS_PP_betabranch"/>
    <property type="match status" value="1"/>
</dbReference>
<dbReference type="InterPro" id="IPR036736">
    <property type="entry name" value="ACP-like_sf"/>
</dbReference>
<sequence length="4138" mass="444615">MNAPSSRDGRVAALPDHLREAMLRRLAGEAPASPEREEIPRTPARRTSPQSPAQQRLWFRYELDPGSAEYIVPLVLRLTGDLDLDVLRGAVDRLVERHESLRTTFESVNGHGVQTVQPAAEVPIQVTRARVPADGDREAPVRDWLLREAKRPFDLRRGPVFRAGLLRLGPDEHVLALSTHHIVTDGWSMGVFAEELNALYAAGVAGEPSPLPPLPLRYADFASWQQDRVAGTALDGMLAHWSERLDGLAPLDLPTDRLRPPVRTSAGAAHVFEVPPAVLSRLRETSREHGATLFMTLVAAVQILLARYSGQRDVAVATATSGRGRVELERLIGFFVNTLVLRCQVDESLPFTAFLGEARSTVLDAFDNDEVPFQRLVEVLRPERDPSRLPLAEVAVNLQNAPRGAVELPGLRVEEIPPPVLVAPMDVSFDFYERDGALVTHLGYSTDLFDAATAGRMAGHLLTLLTAIADDPDRPIADLPLLDTAEHRLLTATWCGEGGGPAPRTVPELFAEQVAADPSAVAVVHAGRSVTYGELDGRADRLARLLAGRGAGPERIVAVAVPRSAETVVAILAVLKSGAAYLPLDLDHPAERVRTMVEDAAPILILATAEVAERLPEGVPLVTLDEPDTEAPLAERPRPLRSDPAHPAYVIYTSGSTGRPKAVVVPHTGLYDMVLTQRERLGAGPGTRVLQFASFSFDGAFWELMLALLSGGTLVVATAEERAPGAPLAELIGSERLTHLTLPPTALTVLPADAVPEGTTLVVAGEACPPGLVRDWSAGRRMFNGYGPTESTIGATMTRALTPDDARTGTVPIGRPFRSVRAYVLDDRLRPAPVGVPGEIYLAGPRLARGYLRRPGLTGERFVADPYGPPGTRMYRTGDRARWLPGGELEYAGRADDQVKIRGFRVELGEVEAVMSGHPSVDTAAAAVSGGTRGAPRLVGYLVPAASGGPDPARLRAFLRARLPEHMVPSAFVTLERLPLTVNGKVDRRALPEPTGDREAGTRYVGPRTPAERILAEVWSELLGVDRVGADDNFFDLGGDSILGLRVVARAREAGLRVTARQTFLRQTVAELAAEAVAEEQPRAEQRAVSGEVPLTPVQHWFFENLADSVDRFNQAVFVELDEEPDEAALRAALAALPAHHDALRLRAEHDGGRWRQHNAAAEDGEPLRRIDLSKTGAADREERMREEILAAQQGFRLDVGPLFRALLFVLGDGHRPRLFLTAHHLVVDAVSWQILLPDLETAYRQAEAGQDIRLPAKTTSFLEWAHRLADHVAAGGLDHELDHWARLDEVAAGAAALPVDVAGERGTGGHGGHIENTVASARTVTARLSAESTRALLRDVPEVYRSQINDVLLTALGRVLCEWTGGDTALVEMEGHGRGDLFPGVDLSRTVGWFTTVFPVALRLPSAPGWGETLKSVKEQLRAVPSQGLGYGALRYLGVPGGRPPGRVPEVGFNYLGRVEAGSGGRGGLLRGRLPHPGAERSPGQVRRHLLEITGLVDGDELEFRWTYSAAVHRGESVEALAERMMSALEEIVEHCAEPGAGGCTPSDFPLAGLDQATVDRLAGDGRGIEDVYPLTPMQHGMLFHSLAEPESDIYAGHYSMVLEGVTDPVALAEAWQRVVDRTPALRTAVIWEGVPEPVQVVHRGVRLPVTHHDLRDLPEAERRQAVRRLWERRAERRLDLAVAPLARLDLVRLSETEVRLLWAAHHMTLDGWSSSHVLSEVFEQYAALTTGRTGTVTRRPPYREYVGWLARQDQAEAERHWRGVLAGMTAPTRLPFDRPVARAHGARSSREVRLRLPEELSGALYECARDARLTVNTLLQGAWALLLSRYAGERDVCFGATVSGRPAGLAGSESIIGLFVDVVPVRTEVDGTERVMSWLRRLQDAQAASREYEYLSMGRIHACAEVPRGTNLFDSVVVFENYPYDADAAAGHGLRVRDHRGEEQTNYPLTLTAHAAQELTLALGYDPASFDEPTVERMAGHLETVLAAIVSAPESPVADLPMLTAPERERFLGEWNGPAVEFPPAGCVHEIFTAQAGRTPDAVAVSCGDSELTFAGLEERANRLAHRLVELGAAPGVPVGVCVERGVDAVVALLGVLKAGGAFVPLDPGYPPRMLAAMLEDASAPVVVTRRRLLDRLAGSPASFVCLDRDRAVLDGLPASPPDVAVTPADLAYIVYTSGSTGRPKGVMVEHRNVHHMVRAWDARYGLSGTRPRTLSVSSLSVDLFFGDFLLSALFGGTMAVCPAEAVADPPALLEAVAGTRAEILVTVPSLARALVQEAGRRGVRLDSLRVLMVGSEGWPVGDSEEVLRGVGPDTVVVNAYGATETTVDSTVFQLGGDPVGEAAFVPIGRPLVNTRVYVLDGETRPVPLGVAGELYIGGDGVARGYWNRAELSAERFLNDPFAPGGTGRMYRTGDLVRRRADGNLEFLGRADDQVKVRGFRVELGEIESALARHPGVAAAAVAAWEDAPGRVRLTGYVVPEGEPADARELRTFLSGVLPGHAVPSGFVTLEALPLSPSGTLNRRALPDPGRGADTGTAYVAPRDATERLLAAIWAEVLGVDAARVGVDDNFFDLGGDSILSIQIVSRVRAALGSAPPPRQLFDTPTIATLAPLLGDTDPGADPDGGRREIEVVDRDDDLPLSFAQQRLWFLDAFEPGGTGYNTALALRLRGELDAGAARIALRRLVGRHESLRTTFGDAGGRGTQTIHPPSEAAFEAAFETVDLEGAPAGEREAAMWRRLEQEASRPFDLRRGPLFRAVLIRLDAADHVLALLMHHIVTDGWSMGVLAGDFAAFYSAETRGERREPAPLPVRYADHAAWQREHLEGAALDGHIGYWKRRLDGLAPLALPVDRPRPAVRASAGATHTVEMPPETVDRLRAVARGHDATLFMVLTAATQVLLARYCGQQDVAVGTATSGRNRAELEGLVGFFVNTVVLRSLVDESSSFGNLLSQVRATVLDAFSHDDVPFERLVEVMRPERDPSRTPLVEVMVVLENTPARGMDLPGLRAETLPVTSAEVSHDLIVNFYERRGALTVAVAYSTGLFDETTIERMTRHLVMLLDAVAKDPERRLSEVRLLTSAERERSLVKWNDTGREIPQADLSGLFEDQAAATPDTTALACGNLTLTYAELNARANRLAHHLGSRGVGPETLVGLAFPRTADLVVAVLAVLKAGAAYLPLDLEHPPERVALLLEDAGPALVLTAGAEIPAGVFEGVPRILLDDPEVLAALDGCPTTDPVGGFHPDSAAYTIYTSGSTGRPKGVVVSRGNLRNFLVDMRDRFGLGPRDRLLAMTTVGFDIAGLELFMPLISGAAVVLAGRELVHDPWRLRQVIAEESVTVIQATPSLWRAVAGEAGQVLAGVRVLVGGEALPADLAGTLAASARSVTNLYGPTETTIWSTTAAVEAGNAVAPPIGVPIANTRVYVLDRLCQPVPPGVPGELYIAGDGVARGYLGRPALTAERFVADPFGPAGARMYRTGDMVRWRADGVLTFLGRVDDQVKIRGFRIEPGEIESVLLGHPGVASAAVVVREDRPGDRRLAAYLVPAGDTPPSVAELRDHARRSLPGYLVPAFFVLLEELPLTSSGKADRRALPAPEGDAGAERVAPRDAAERLLAGIWAEVLGVEAARIGVQDNFFDLGGDSLLTMQVIHRARHAGLRLSPKDLFLHQTVARLATAAGPGETVGPRVDGPVPLTPGQREFVETRGASPHLLARPVLVELAEGTTEEGLRAALTALVARHDALRSRFGHADGSWWQRAAPPAAAGDPLRRFDLRGEAGVGEEAESGLREVVDRFAAGEAARGLDPAGEPLRASLLDFGPGRRSWLCLTVHPLAADTRSWRILLDDLERAYRQSVAGTQVDLGPEPSSFQHWAGLLAGHAAAGGFDEELAYWTALPDTAPPDTAPPEGPGEAPPVAGEVSVSLGEGESGALLRAAPAAFRAGTGDVLLGALGRVLCRWTGADRVLVELEGHGREEIFDGVDLSRTVGRFAGTFPVVLGGTPGGAPPDWPAIVRAVRGRLRAVPSAGLGYGALRHLASRPPGGDRPRVAFAFHEPVDPGESVLYRSFHSPPPARRAEPVAPGIRPLEITAYLADGRLRFDWRHVVGVHDRATVERLAEDLLEALRAVAAHIDPAVGRAERE</sequence>
<dbReference type="InterPro" id="IPR010060">
    <property type="entry name" value="NRPS_synth"/>
</dbReference>
<dbReference type="NCBIfam" id="NF003417">
    <property type="entry name" value="PRK04813.1"/>
    <property type="match status" value="3"/>
</dbReference>
<keyword evidence="2" id="KW-0596">Phosphopantetheine</keyword>
<feature type="region of interest" description="Disordered" evidence="6">
    <location>
        <begin position="22"/>
        <end position="53"/>
    </location>
</feature>
<accession>A0ABW2SSA9</accession>
<feature type="domain" description="Carrier" evidence="7">
    <location>
        <begin position="1006"/>
        <end position="1080"/>
    </location>
</feature>
<feature type="domain" description="Carrier" evidence="7">
    <location>
        <begin position="2543"/>
        <end position="2620"/>
    </location>
</feature>
<dbReference type="InterPro" id="IPR000873">
    <property type="entry name" value="AMP-dep_synth/lig_dom"/>
</dbReference>
<dbReference type="PROSITE" id="PS50075">
    <property type="entry name" value="CARRIER"/>
    <property type="match status" value="3"/>
</dbReference>
<dbReference type="SMART" id="SM00823">
    <property type="entry name" value="PKS_PP"/>
    <property type="match status" value="3"/>
</dbReference>
<evidence type="ECO:0000256" key="3">
    <source>
        <dbReference type="ARBA" id="ARBA00022553"/>
    </source>
</evidence>
<comment type="caution">
    <text evidence="8">The sequence shown here is derived from an EMBL/GenBank/DDBJ whole genome shotgun (WGS) entry which is preliminary data.</text>
</comment>